<comment type="caution">
    <text evidence="2">The sequence shown here is derived from an EMBL/GenBank/DDBJ whole genome shotgun (WGS) entry which is preliminary data.</text>
</comment>
<proteinExistence type="predicted"/>
<dbReference type="Proteomes" id="UP000316225">
    <property type="component" value="Unassembled WGS sequence"/>
</dbReference>
<dbReference type="InterPro" id="IPR013656">
    <property type="entry name" value="PAS_4"/>
</dbReference>
<name>A0A562NH83_9RHOB</name>
<dbReference type="RefSeq" id="WP_145399098.1">
    <property type="nucleotide sequence ID" value="NZ_VLKU01000009.1"/>
</dbReference>
<evidence type="ECO:0000313" key="3">
    <source>
        <dbReference type="Proteomes" id="UP000316225"/>
    </source>
</evidence>
<keyword evidence="3" id="KW-1185">Reference proteome</keyword>
<feature type="domain" description="PAS fold-4" evidence="1">
    <location>
        <begin position="37"/>
        <end position="139"/>
    </location>
</feature>
<gene>
    <name evidence="2" type="ORF">IQ24_03011</name>
</gene>
<dbReference type="CDD" id="cd00130">
    <property type="entry name" value="PAS"/>
    <property type="match status" value="1"/>
</dbReference>
<evidence type="ECO:0000313" key="2">
    <source>
        <dbReference type="EMBL" id="TWI31559.1"/>
    </source>
</evidence>
<evidence type="ECO:0000259" key="1">
    <source>
        <dbReference type="Pfam" id="PF08448"/>
    </source>
</evidence>
<dbReference type="Gene3D" id="3.30.450.20">
    <property type="entry name" value="PAS domain"/>
    <property type="match status" value="1"/>
</dbReference>
<dbReference type="SUPFAM" id="SSF55785">
    <property type="entry name" value="PYP-like sensor domain (PAS domain)"/>
    <property type="match status" value="1"/>
</dbReference>
<dbReference type="InterPro" id="IPR000014">
    <property type="entry name" value="PAS"/>
</dbReference>
<dbReference type="InterPro" id="IPR035965">
    <property type="entry name" value="PAS-like_dom_sf"/>
</dbReference>
<dbReference type="AlphaFoldDB" id="A0A562NH83"/>
<protein>
    <submittedName>
        <fullName evidence="2">PAS domain-containing protein</fullName>
    </submittedName>
</protein>
<reference evidence="2 3" key="1">
    <citation type="journal article" date="2015" name="Stand. Genomic Sci.">
        <title>Genomic Encyclopedia of Bacterial and Archaeal Type Strains, Phase III: the genomes of soil and plant-associated and newly described type strains.</title>
        <authorList>
            <person name="Whitman W.B."/>
            <person name="Woyke T."/>
            <person name="Klenk H.P."/>
            <person name="Zhou Y."/>
            <person name="Lilburn T.G."/>
            <person name="Beck B.J."/>
            <person name="De Vos P."/>
            <person name="Vandamme P."/>
            <person name="Eisen J.A."/>
            <person name="Garrity G."/>
            <person name="Hugenholtz P."/>
            <person name="Kyrpides N.C."/>
        </authorList>
    </citation>
    <scope>NUCLEOTIDE SEQUENCE [LARGE SCALE GENOMIC DNA]</scope>
    <source>
        <strain evidence="2 3">CGMCC 1.5364</strain>
    </source>
</reference>
<sequence>MSGFEGLRIPFRDVSTGREEGAGTGASIALALLRILADSVFLMDPDGRVTYINRAGLEDMPARSAARGQFWWELWSGTGAERLQAALSAALDGEEVDLILDLPRFTDGVERGFRTCKVTVVPVEDIGGQVTKVLGVVRAI</sequence>
<organism evidence="2 3">
    <name type="scientific">Paracoccus sulfuroxidans</name>
    <dbReference type="NCBI Taxonomy" id="384678"/>
    <lineage>
        <taxon>Bacteria</taxon>
        <taxon>Pseudomonadati</taxon>
        <taxon>Pseudomonadota</taxon>
        <taxon>Alphaproteobacteria</taxon>
        <taxon>Rhodobacterales</taxon>
        <taxon>Paracoccaceae</taxon>
        <taxon>Paracoccus</taxon>
    </lineage>
</organism>
<accession>A0A562NH83</accession>
<dbReference type="EMBL" id="VLKU01000009">
    <property type="protein sequence ID" value="TWI31559.1"/>
    <property type="molecule type" value="Genomic_DNA"/>
</dbReference>
<dbReference type="Pfam" id="PF08448">
    <property type="entry name" value="PAS_4"/>
    <property type="match status" value="1"/>
</dbReference>